<evidence type="ECO:0000259" key="1">
    <source>
        <dbReference type="Pfam" id="PF00059"/>
    </source>
</evidence>
<dbReference type="Gene3D" id="3.10.100.10">
    <property type="entry name" value="Mannose-Binding Protein A, subunit A"/>
    <property type="match status" value="1"/>
</dbReference>
<dbReference type="InterPro" id="IPR016187">
    <property type="entry name" value="CTDL_fold"/>
</dbReference>
<keyword evidence="3" id="KW-1185">Reference proteome</keyword>
<dbReference type="CDD" id="cd00037">
    <property type="entry name" value="CLECT"/>
    <property type="match status" value="1"/>
</dbReference>
<gene>
    <name evidence="2" type="ORF">EVAR_31042_1</name>
</gene>
<dbReference type="SUPFAM" id="SSF56436">
    <property type="entry name" value="C-type lectin-like"/>
    <property type="match status" value="1"/>
</dbReference>
<evidence type="ECO:0000313" key="2">
    <source>
        <dbReference type="EMBL" id="GBP37044.1"/>
    </source>
</evidence>
<dbReference type="InterPro" id="IPR016186">
    <property type="entry name" value="C-type_lectin-like/link_sf"/>
</dbReference>
<feature type="domain" description="C-type lectin" evidence="1">
    <location>
        <begin position="41"/>
        <end position="83"/>
    </location>
</feature>
<accession>A0A4C1VGB5</accession>
<dbReference type="EMBL" id="BGZK01000327">
    <property type="protein sequence ID" value="GBP37044.1"/>
    <property type="molecule type" value="Genomic_DNA"/>
</dbReference>
<proteinExistence type="predicted"/>
<organism evidence="2 3">
    <name type="scientific">Eumeta variegata</name>
    <name type="common">Bagworm moth</name>
    <name type="synonym">Eumeta japonica</name>
    <dbReference type="NCBI Taxonomy" id="151549"/>
    <lineage>
        <taxon>Eukaryota</taxon>
        <taxon>Metazoa</taxon>
        <taxon>Ecdysozoa</taxon>
        <taxon>Arthropoda</taxon>
        <taxon>Hexapoda</taxon>
        <taxon>Insecta</taxon>
        <taxon>Pterygota</taxon>
        <taxon>Neoptera</taxon>
        <taxon>Endopterygota</taxon>
        <taxon>Lepidoptera</taxon>
        <taxon>Glossata</taxon>
        <taxon>Ditrysia</taxon>
        <taxon>Tineoidea</taxon>
        <taxon>Psychidae</taxon>
        <taxon>Oiketicinae</taxon>
        <taxon>Eumeta</taxon>
    </lineage>
</organism>
<dbReference type="InterPro" id="IPR001304">
    <property type="entry name" value="C-type_lectin-like"/>
</dbReference>
<reference evidence="2 3" key="1">
    <citation type="journal article" date="2019" name="Commun. Biol.">
        <title>The bagworm genome reveals a unique fibroin gene that provides high tensile strength.</title>
        <authorList>
            <person name="Kono N."/>
            <person name="Nakamura H."/>
            <person name="Ohtoshi R."/>
            <person name="Tomita M."/>
            <person name="Numata K."/>
            <person name="Arakawa K."/>
        </authorList>
    </citation>
    <scope>NUCLEOTIDE SEQUENCE [LARGE SCALE GENOMIC DNA]</scope>
</reference>
<dbReference type="Pfam" id="PF00059">
    <property type="entry name" value="Lectin_C"/>
    <property type="match status" value="1"/>
</dbReference>
<comment type="caution">
    <text evidence="2">The sequence shown here is derived from an EMBL/GenBank/DDBJ whole genome shotgun (WGS) entry which is preliminary data.</text>
</comment>
<sequence>MHVISSLFVVFSSSIERICFNVVQYVHLVRHFLDTEISHHYAPWDHEEYVKSDDTNDRCVILHRDGSIAQEPCDSKRAFVCKKYGDVGTRYGICGTSDTDMN</sequence>
<dbReference type="AlphaFoldDB" id="A0A4C1VGB5"/>
<dbReference type="Proteomes" id="UP000299102">
    <property type="component" value="Unassembled WGS sequence"/>
</dbReference>
<evidence type="ECO:0000313" key="3">
    <source>
        <dbReference type="Proteomes" id="UP000299102"/>
    </source>
</evidence>
<protein>
    <recommendedName>
        <fullName evidence="1">C-type lectin domain-containing protein</fullName>
    </recommendedName>
</protein>
<name>A0A4C1VGB5_EUMVA</name>